<keyword evidence="5" id="KW-0802">TPR repeat</keyword>
<evidence type="ECO:0000313" key="9">
    <source>
        <dbReference type="EMBL" id="CAI3997658.1"/>
    </source>
</evidence>
<evidence type="ECO:0000256" key="1">
    <source>
        <dbReference type="ARBA" id="ARBA00004922"/>
    </source>
</evidence>
<sequence length="1369" mass="150696">MLKTKGWASGRRDAAKLYGPLWFSMDERCQSYNLAHSPSDRSQAHSAWAERFCREVGAPYTNWPNSKVPERRLRIGYISPDFFHHSVSFFVHALLEHANEERFEIFIYSNATREDDKTELFKSIVPPQRWRKVVGLPAVEACELIRADQIDILVELAGHTANNRLDVIALKAAPIQITYIGYNNTTGLGAIDYRLVDEMVDPLDTTQPFSEELVRVPGCFLCYTPPSRVPDIEELPALRHGFVTFGSFSCLAKVGDPVVALWARCLHEVPNSRLLVKNKGFYSPDVQATFIAKFKACGIPEHRLKLMALAPTSYEHLNIYNEVDIALDTFPYSNTTTTCESLLMGVPAVTLVGNTHGSRVCYTLLNAIGIGDFAAHSQEAYVTKVKGLCSNLQTLALLRQNLRQIMLSSPLCDGPGFVREKYEPILLEKWAAYCNGRAPSQQVFSSSEPPDPLAPGPFAPPLMPGQPFLQGPGSTSNPQGQMAMATMPVANQPMRSFLKESAGEIYGPVSASTQCLKGLMHAEPKPQNKEQLNQLRLSLRRMGHILEGSPGNVSQSMRSTTHQYVSIPTEEEPRPSQSHAWPQAQSSGFLSSQHSWQQDPAAQWSHHPHDAFATFEDASGTDTDTSSDDDESWGPDLSSMTEDEVAARAQELFWAYARAKKQWRAFTQKPTRKVRRFLRKRGFKGIGRKVQGKVAKAAEAIRAALTDAKCNVIPAGAISSATILMVTPGDEPTGESQSSQNDAWQNARMPQLPRRSTEAQSQVAWSNYRPSSSQHGSVAQTPARSHGPVLPPSPVSHMSVPAQDSHQSFMQSLFGRFLEAGRSRHPHNVHASPAVPEAREEDSQFEPLLPETVQPPSRSSHRSPEPSARNAPRANTRPFRLSASQSQQPQAIHLTAPVPELPPWALLPGMEFLHGVRHTVPQHVSPYPSVVVSSLDQFGLQGIEEFHQAGRLMAVRSEDRPPGLVASQDSDPTHGQETQIWYDAGEALRTRQRTVRNRDREELEERVRAAIDAQQASEAEDAHVMSEVSQVSRTQSLSSNPPSYVGDLSQCSICLEQYMHGAPLVRLICRHTFHEECWNEMVIRHARPECPCCRGGGTVIANYTFVGQNDVASHQATPEPSFPWWPIYHASTQLDGHSSILVDPGAYTNLAGAEWAVKQAQLARSAGRQSYKTRMPQAMSIKGVGNGTQSCTDVSSIPISIPRTIDPSRPEETSTMEFTFQAPTVEGGGSALPALLGLKSLTSKNAILEMSEGCEYLTFPGPGLYKIDWAPGAIHIPLQRVPSGHLCFRADLFTTGQASDQQNADLAELTHGLELVPFAGRACEQSHPSLPQPVTMQYQPKAGQHAQATVAVASTVATHTVRTQDVLSK</sequence>
<keyword evidence="3" id="KW-0808">Transferase</keyword>
<protein>
    <submittedName>
        <fullName evidence="10">Probable UDP-N-acetylglucosamine--peptide N-acetylglucosaminyltransferase SPINDLY</fullName>
    </submittedName>
</protein>
<dbReference type="Gene3D" id="3.30.40.10">
    <property type="entry name" value="Zinc/RING finger domain, C3HC4 (zinc finger)"/>
    <property type="match status" value="1"/>
</dbReference>
<organism evidence="9">
    <name type="scientific">Cladocopium goreaui</name>
    <dbReference type="NCBI Taxonomy" id="2562237"/>
    <lineage>
        <taxon>Eukaryota</taxon>
        <taxon>Sar</taxon>
        <taxon>Alveolata</taxon>
        <taxon>Dinophyceae</taxon>
        <taxon>Suessiales</taxon>
        <taxon>Symbiodiniaceae</taxon>
        <taxon>Cladocopium</taxon>
    </lineage>
</organism>
<dbReference type="PANTHER" id="PTHR44835:SF1">
    <property type="entry name" value="PROTEIN O-GLCNAC TRANSFERASE"/>
    <property type="match status" value="1"/>
</dbReference>
<dbReference type="InterPro" id="IPR001841">
    <property type="entry name" value="Znf_RING"/>
</dbReference>
<proteinExistence type="predicted"/>
<reference evidence="10 11" key="2">
    <citation type="submission" date="2024-05" db="EMBL/GenBank/DDBJ databases">
        <authorList>
            <person name="Chen Y."/>
            <person name="Shah S."/>
            <person name="Dougan E. K."/>
            <person name="Thang M."/>
            <person name="Chan C."/>
        </authorList>
    </citation>
    <scope>NUCLEOTIDE SEQUENCE [LARGE SCALE GENOMIC DNA]</scope>
</reference>
<dbReference type="InterPro" id="IPR051939">
    <property type="entry name" value="Glycosyltr_41/O-GlcNAc_trsf"/>
</dbReference>
<keyword evidence="4" id="KW-0677">Repeat</keyword>
<dbReference type="Pfam" id="PF13844">
    <property type="entry name" value="Glyco_transf_41"/>
    <property type="match status" value="2"/>
</dbReference>
<keyword evidence="2 10" id="KW-0328">Glycosyltransferase</keyword>
<feature type="region of interest" description="Disordered" evidence="7">
    <location>
        <begin position="546"/>
        <end position="638"/>
    </location>
</feature>
<feature type="compositionally biased region" description="Pro residues" evidence="7">
    <location>
        <begin position="449"/>
        <end position="464"/>
    </location>
</feature>
<feature type="region of interest" description="Disordered" evidence="7">
    <location>
        <begin position="1013"/>
        <end position="1039"/>
    </location>
</feature>
<evidence type="ECO:0000256" key="5">
    <source>
        <dbReference type="ARBA" id="ARBA00022803"/>
    </source>
</evidence>
<dbReference type="Proteomes" id="UP001152797">
    <property type="component" value="Unassembled WGS sequence"/>
</dbReference>
<dbReference type="Pfam" id="PF13639">
    <property type="entry name" value="zf-RING_2"/>
    <property type="match status" value="1"/>
</dbReference>
<evidence type="ECO:0000313" key="11">
    <source>
        <dbReference type="Proteomes" id="UP001152797"/>
    </source>
</evidence>
<evidence type="ECO:0000256" key="4">
    <source>
        <dbReference type="ARBA" id="ARBA00022737"/>
    </source>
</evidence>
<dbReference type="CDD" id="cd16448">
    <property type="entry name" value="RING-H2"/>
    <property type="match status" value="1"/>
</dbReference>
<dbReference type="GO" id="GO:0016757">
    <property type="term" value="F:glycosyltransferase activity"/>
    <property type="evidence" value="ECO:0007669"/>
    <property type="project" value="UniProtKB-KW"/>
</dbReference>
<dbReference type="PANTHER" id="PTHR44835">
    <property type="entry name" value="UDP-N-ACETYLGLUCOSAMINE--PEPTIDE N-ACETYLGLUCOSAMINYLTRANSFERASE SPINDLY-RELATED"/>
    <property type="match status" value="1"/>
</dbReference>
<feature type="compositionally biased region" description="Polar residues" evidence="7">
    <location>
        <begin position="734"/>
        <end position="744"/>
    </location>
</feature>
<feature type="region of interest" description="Disordered" evidence="7">
    <location>
        <begin position="442"/>
        <end position="481"/>
    </location>
</feature>
<dbReference type="EMBL" id="CAMXCT030002366">
    <property type="protein sequence ID" value="CAL4784970.1"/>
    <property type="molecule type" value="Genomic_DNA"/>
</dbReference>
<keyword evidence="6" id="KW-0863">Zinc-finger</keyword>
<feature type="domain" description="RING-type" evidence="8">
    <location>
        <begin position="1051"/>
        <end position="1094"/>
    </location>
</feature>
<comment type="caution">
    <text evidence="9">The sequence shown here is derived from an EMBL/GenBank/DDBJ whole genome shotgun (WGS) entry which is preliminary data.</text>
</comment>
<feature type="compositionally biased region" description="Polar residues" evidence="7">
    <location>
        <begin position="1027"/>
        <end position="1039"/>
    </location>
</feature>
<evidence type="ECO:0000256" key="2">
    <source>
        <dbReference type="ARBA" id="ARBA00022676"/>
    </source>
</evidence>
<dbReference type="EMBL" id="CAMXCT010002366">
    <property type="protein sequence ID" value="CAI3997658.1"/>
    <property type="molecule type" value="Genomic_DNA"/>
</dbReference>
<dbReference type="EMBL" id="CAMXCT020002366">
    <property type="protein sequence ID" value="CAL1151033.1"/>
    <property type="molecule type" value="Genomic_DNA"/>
</dbReference>
<accession>A0A9P1CVE1</accession>
<dbReference type="SUPFAM" id="SSF57850">
    <property type="entry name" value="RING/U-box"/>
    <property type="match status" value="1"/>
</dbReference>
<dbReference type="PROSITE" id="PS50089">
    <property type="entry name" value="ZF_RING_2"/>
    <property type="match status" value="1"/>
</dbReference>
<dbReference type="InterPro" id="IPR013083">
    <property type="entry name" value="Znf_RING/FYVE/PHD"/>
</dbReference>
<name>A0A9P1CVE1_9DINO</name>
<keyword evidence="6" id="KW-0479">Metal-binding</keyword>
<gene>
    <name evidence="9" type="ORF">C1SCF055_LOCUS24017</name>
</gene>
<feature type="compositionally biased region" description="Polar residues" evidence="7">
    <location>
        <begin position="575"/>
        <end position="600"/>
    </location>
</feature>
<dbReference type="InterPro" id="IPR029489">
    <property type="entry name" value="OGT/SEC/SPY_C"/>
</dbReference>
<evidence type="ECO:0000256" key="3">
    <source>
        <dbReference type="ARBA" id="ARBA00022679"/>
    </source>
</evidence>
<dbReference type="Gene3D" id="3.40.50.11380">
    <property type="match status" value="1"/>
</dbReference>
<evidence type="ECO:0000313" key="10">
    <source>
        <dbReference type="EMBL" id="CAL4784970.1"/>
    </source>
</evidence>
<keyword evidence="6" id="KW-0862">Zinc</keyword>
<feature type="compositionally biased region" description="Polar residues" evidence="7">
    <location>
        <begin position="758"/>
        <end position="783"/>
    </location>
</feature>
<evidence type="ECO:0000259" key="8">
    <source>
        <dbReference type="PROSITE" id="PS50089"/>
    </source>
</evidence>
<keyword evidence="11" id="KW-1185">Reference proteome</keyword>
<comment type="pathway">
    <text evidence="1">Protein modification; protein glycosylation.</text>
</comment>
<feature type="region of interest" description="Disordered" evidence="7">
    <location>
        <begin position="825"/>
        <end position="874"/>
    </location>
</feature>
<evidence type="ECO:0000256" key="6">
    <source>
        <dbReference type="PROSITE-ProRule" id="PRU00175"/>
    </source>
</evidence>
<dbReference type="Gene3D" id="3.40.50.2000">
    <property type="entry name" value="Glycogen Phosphorylase B"/>
    <property type="match status" value="1"/>
</dbReference>
<reference evidence="9" key="1">
    <citation type="submission" date="2022-10" db="EMBL/GenBank/DDBJ databases">
        <authorList>
            <person name="Chen Y."/>
            <person name="Dougan E. K."/>
            <person name="Chan C."/>
            <person name="Rhodes N."/>
            <person name="Thang M."/>
        </authorList>
    </citation>
    <scope>NUCLEOTIDE SEQUENCE</scope>
</reference>
<feature type="compositionally biased region" description="Polar residues" evidence="7">
    <location>
        <begin position="551"/>
        <end position="566"/>
    </location>
</feature>
<dbReference type="GO" id="GO:0008270">
    <property type="term" value="F:zinc ion binding"/>
    <property type="evidence" value="ECO:0007669"/>
    <property type="project" value="UniProtKB-KW"/>
</dbReference>
<evidence type="ECO:0000256" key="7">
    <source>
        <dbReference type="SAM" id="MobiDB-lite"/>
    </source>
</evidence>
<feature type="region of interest" description="Disordered" evidence="7">
    <location>
        <begin position="727"/>
        <end position="804"/>
    </location>
</feature>